<dbReference type="PANTHER" id="PTHR33116:SF86">
    <property type="entry name" value="REVERSE TRANSCRIPTASE DOMAIN-CONTAINING PROTEIN"/>
    <property type="match status" value="1"/>
</dbReference>
<dbReference type="PANTHER" id="PTHR33116">
    <property type="entry name" value="REVERSE TRANSCRIPTASE ZINC-BINDING DOMAIN-CONTAINING PROTEIN-RELATED-RELATED"/>
    <property type="match status" value="1"/>
</dbReference>
<proteinExistence type="predicted"/>
<name>A0ABD3KSK5_EUCGL</name>
<organism evidence="1 2">
    <name type="scientific">Eucalyptus globulus</name>
    <name type="common">Tasmanian blue gum</name>
    <dbReference type="NCBI Taxonomy" id="34317"/>
    <lineage>
        <taxon>Eukaryota</taxon>
        <taxon>Viridiplantae</taxon>
        <taxon>Streptophyta</taxon>
        <taxon>Embryophyta</taxon>
        <taxon>Tracheophyta</taxon>
        <taxon>Spermatophyta</taxon>
        <taxon>Magnoliopsida</taxon>
        <taxon>eudicotyledons</taxon>
        <taxon>Gunneridae</taxon>
        <taxon>Pentapetalae</taxon>
        <taxon>rosids</taxon>
        <taxon>malvids</taxon>
        <taxon>Myrtales</taxon>
        <taxon>Myrtaceae</taxon>
        <taxon>Myrtoideae</taxon>
        <taxon>Eucalypteae</taxon>
        <taxon>Eucalyptus</taxon>
    </lineage>
</organism>
<dbReference type="Proteomes" id="UP001634007">
    <property type="component" value="Unassembled WGS sequence"/>
</dbReference>
<comment type="caution">
    <text evidence="1">The sequence shown here is derived from an EMBL/GenBank/DDBJ whole genome shotgun (WGS) entry which is preliminary data.</text>
</comment>
<dbReference type="AlphaFoldDB" id="A0ABD3KSK5"/>
<reference evidence="1 2" key="1">
    <citation type="submission" date="2024-11" db="EMBL/GenBank/DDBJ databases">
        <title>Chromosome-level genome assembly of Eucalyptus globulus Labill. provides insights into its genome evolution.</title>
        <authorList>
            <person name="Li X."/>
        </authorList>
    </citation>
    <scope>NUCLEOTIDE SEQUENCE [LARGE SCALE GENOMIC DNA]</scope>
    <source>
        <strain evidence="1">CL2024</strain>
        <tissue evidence="1">Fresh tender leaves</tissue>
    </source>
</reference>
<accession>A0ABD3KSK5</accession>
<sequence length="188" mass="21880">MKRELRVPELERTGKYLGLPSDWGASKKQMFGWILNRINIKLEGWKERLISKAGKEILLKSVVQVVPQYAMSVFKIPVSICKAIEKKIANFWWKNNDTQAGLHWKRWEIMKMRKDRGGMGFRDLVTINKALLGKQAWRMVKNPNTLWGKLMKGLYFNRSEFWHADSGCNPSWGWKSLLIGREAIADSV</sequence>
<gene>
    <name evidence="1" type="ORF">ACJRO7_017876</name>
</gene>
<protein>
    <submittedName>
        <fullName evidence="1">Uncharacterized protein</fullName>
    </submittedName>
</protein>
<evidence type="ECO:0000313" key="2">
    <source>
        <dbReference type="Proteomes" id="UP001634007"/>
    </source>
</evidence>
<dbReference type="EMBL" id="JBJKBG010000004">
    <property type="protein sequence ID" value="KAL3742468.1"/>
    <property type="molecule type" value="Genomic_DNA"/>
</dbReference>
<keyword evidence="2" id="KW-1185">Reference proteome</keyword>
<evidence type="ECO:0000313" key="1">
    <source>
        <dbReference type="EMBL" id="KAL3742468.1"/>
    </source>
</evidence>